<dbReference type="InterPro" id="IPR021858">
    <property type="entry name" value="Fun_TF"/>
</dbReference>
<evidence type="ECO:0000256" key="7">
    <source>
        <dbReference type="SAM" id="MobiDB-lite"/>
    </source>
</evidence>
<dbReference type="Pfam" id="PF11951">
    <property type="entry name" value="Fungal_trans_2"/>
    <property type="match status" value="1"/>
</dbReference>
<dbReference type="GO" id="GO:0046872">
    <property type="term" value="F:metal ion binding"/>
    <property type="evidence" value="ECO:0007669"/>
    <property type="project" value="UniProtKB-KW"/>
</dbReference>
<dbReference type="InterPro" id="IPR025676">
    <property type="entry name" value="Clr5_dom"/>
</dbReference>
<proteinExistence type="predicted"/>
<dbReference type="AlphaFoldDB" id="A0A2J6SJM9"/>
<evidence type="ECO:0000256" key="1">
    <source>
        <dbReference type="ARBA" id="ARBA00022723"/>
    </source>
</evidence>
<keyword evidence="10" id="KW-1185">Reference proteome</keyword>
<keyword evidence="1" id="KW-0479">Metal-binding</keyword>
<name>A0A2J6SJM9_9HELO</name>
<feature type="region of interest" description="Disordered" evidence="7">
    <location>
        <begin position="1"/>
        <end position="33"/>
    </location>
</feature>
<dbReference type="PANTHER" id="PTHR36206:SF4">
    <property type="entry name" value="HYPOTHETICAL CONSERVED PROTEIN (EUROFUNG)-RELATED"/>
    <property type="match status" value="1"/>
</dbReference>
<reference evidence="9 10" key="1">
    <citation type="submission" date="2016-04" db="EMBL/GenBank/DDBJ databases">
        <title>A degradative enzymes factory behind the ericoid mycorrhizal symbiosis.</title>
        <authorList>
            <consortium name="DOE Joint Genome Institute"/>
            <person name="Martino E."/>
            <person name="Morin E."/>
            <person name="Grelet G."/>
            <person name="Kuo A."/>
            <person name="Kohler A."/>
            <person name="Daghino S."/>
            <person name="Barry K."/>
            <person name="Choi C."/>
            <person name="Cichocki N."/>
            <person name="Clum A."/>
            <person name="Copeland A."/>
            <person name="Hainaut M."/>
            <person name="Haridas S."/>
            <person name="Labutti K."/>
            <person name="Lindquist E."/>
            <person name="Lipzen A."/>
            <person name="Khouja H.-R."/>
            <person name="Murat C."/>
            <person name="Ohm R."/>
            <person name="Olson A."/>
            <person name="Spatafora J."/>
            <person name="Veneault-Fourrey C."/>
            <person name="Henrissat B."/>
            <person name="Grigoriev I."/>
            <person name="Martin F."/>
            <person name="Perotto S."/>
        </authorList>
    </citation>
    <scope>NUCLEOTIDE SEQUENCE [LARGE SCALE GENOMIC DNA]</scope>
    <source>
        <strain evidence="9 10">E</strain>
    </source>
</reference>
<sequence>MDDLEMSELISSWSIRPPPQAQPQPYHPQTKVSNHRFTRAEWEDQKSKIESLYIEEGNTLSQVQETLSQSGFNATLKQLKTKIKSWRLDKKNIKTNDMISIAQTREKRRRVGIDSRFRVYGAPFDEAKIDRFLKRNNLSAEDSLDVPSPTDAPSPVFSVFTPQPASPSPSAVSPQPSNDHPLLPRKGKGRATEEAGASAEEITGTELIRNPKRSRHGKDALSTSENGDRHQSFYQSGEPHLSSFISESTFPSLTTPSLTTYNPGGFTFDTQEGQYFQLFRTYAASELSGFFDSEFWSRSILQQSHSKASIRHAVVALGALYKTLEETTLSTSGSPSESDCIHATAPAHYEFALQQYGKAIRLLRKGISTRGVGSFRTTLMSIILFTCFASFTGDQEGTITQIQAGLNLLEERRQRTQQFITLSRDEFIEDELLEIFTRLAVQAKYYDMAFHFPNPYVIRLTSNRDDDQGISSQPSAILPLVSPSEGDISSFSQKIAHIPDVFVSIQDARSALFSLCERIMRFNEALSSSYGAPNNILPSSIRSSGYGFQSEFNQWSTAFDPLLQSRRQAGTSNAEITGICVLKMIQWMSLVQFMMTFSTSEMDFDNFALPYREIVELAKEVILDIEMGRGITRCDKFSNWNCRQHFPGLNPSQHAEEQEAHAHIEEGSSPRIKASFTLDLGIIPPLHIVATKCRDRLIRREAIRLLTFTARREGMWDSILCAKIAMWIMEIEEEGMVPFSGDNPYSDLPLAPDRQRVMVREVVSDLQRREAIIRCGTRSARDGDPDMKARESVVCW</sequence>
<evidence type="ECO:0000256" key="4">
    <source>
        <dbReference type="ARBA" id="ARBA00023125"/>
    </source>
</evidence>
<evidence type="ECO:0000313" key="9">
    <source>
        <dbReference type="EMBL" id="PMD50964.1"/>
    </source>
</evidence>
<keyword evidence="6" id="KW-0539">Nucleus</keyword>
<keyword evidence="3" id="KW-0805">Transcription regulation</keyword>
<keyword evidence="2" id="KW-0862">Zinc</keyword>
<evidence type="ECO:0000256" key="2">
    <source>
        <dbReference type="ARBA" id="ARBA00022833"/>
    </source>
</evidence>
<dbReference type="GeneID" id="36586735"/>
<protein>
    <recommendedName>
        <fullName evidence="8">Clr5 domain-containing protein</fullName>
    </recommendedName>
</protein>
<dbReference type="GO" id="GO:0003677">
    <property type="term" value="F:DNA binding"/>
    <property type="evidence" value="ECO:0007669"/>
    <property type="project" value="UniProtKB-KW"/>
</dbReference>
<dbReference type="InParanoid" id="A0A2J6SJM9"/>
<dbReference type="PANTHER" id="PTHR36206">
    <property type="entry name" value="ASPERCRYPTIN BIOSYNTHESIS CLUSTER-SPECIFIC TRANSCRIPTION REGULATOR ATNN-RELATED"/>
    <property type="match status" value="1"/>
</dbReference>
<dbReference type="EMBL" id="KZ613912">
    <property type="protein sequence ID" value="PMD50964.1"/>
    <property type="molecule type" value="Genomic_DNA"/>
</dbReference>
<dbReference type="STRING" id="1095630.A0A2J6SJM9"/>
<dbReference type="Proteomes" id="UP000235371">
    <property type="component" value="Unassembled WGS sequence"/>
</dbReference>
<gene>
    <name evidence="9" type="ORF">K444DRAFT_601141</name>
</gene>
<dbReference type="RefSeq" id="XP_024727868.1">
    <property type="nucleotide sequence ID" value="XM_024878658.1"/>
</dbReference>
<keyword evidence="5" id="KW-0804">Transcription</keyword>
<evidence type="ECO:0000256" key="3">
    <source>
        <dbReference type="ARBA" id="ARBA00023015"/>
    </source>
</evidence>
<evidence type="ECO:0000256" key="5">
    <source>
        <dbReference type="ARBA" id="ARBA00023163"/>
    </source>
</evidence>
<accession>A0A2J6SJM9</accession>
<evidence type="ECO:0000313" key="10">
    <source>
        <dbReference type="Proteomes" id="UP000235371"/>
    </source>
</evidence>
<dbReference type="OrthoDB" id="39175at2759"/>
<organism evidence="9 10">
    <name type="scientific">Hyaloscypha bicolor E</name>
    <dbReference type="NCBI Taxonomy" id="1095630"/>
    <lineage>
        <taxon>Eukaryota</taxon>
        <taxon>Fungi</taxon>
        <taxon>Dikarya</taxon>
        <taxon>Ascomycota</taxon>
        <taxon>Pezizomycotina</taxon>
        <taxon>Leotiomycetes</taxon>
        <taxon>Helotiales</taxon>
        <taxon>Hyaloscyphaceae</taxon>
        <taxon>Hyaloscypha</taxon>
        <taxon>Hyaloscypha bicolor</taxon>
    </lineage>
</organism>
<feature type="compositionally biased region" description="Pro residues" evidence="7">
    <location>
        <begin position="16"/>
        <end position="26"/>
    </location>
</feature>
<feature type="domain" description="Clr5" evidence="8">
    <location>
        <begin position="39"/>
        <end position="90"/>
    </location>
</feature>
<keyword evidence="4" id="KW-0238">DNA-binding</keyword>
<evidence type="ECO:0000259" key="8">
    <source>
        <dbReference type="Pfam" id="PF14420"/>
    </source>
</evidence>
<evidence type="ECO:0000256" key="6">
    <source>
        <dbReference type="ARBA" id="ARBA00023242"/>
    </source>
</evidence>
<feature type="region of interest" description="Disordered" evidence="7">
    <location>
        <begin position="141"/>
        <end position="236"/>
    </location>
</feature>
<dbReference type="Pfam" id="PF14420">
    <property type="entry name" value="Clr5"/>
    <property type="match status" value="1"/>
</dbReference>
<dbReference type="InterPro" id="IPR052360">
    <property type="entry name" value="Transcr_Regulatory_Proteins"/>
</dbReference>
<feature type="compositionally biased region" description="Low complexity" evidence="7">
    <location>
        <begin position="168"/>
        <end position="177"/>
    </location>
</feature>